<reference evidence="3 4" key="1">
    <citation type="submission" date="2022-12" db="EMBL/GenBank/DDBJ databases">
        <title>Dasania phycosphaerae sp. nov., isolated from particulate material of the south coast of Korea.</title>
        <authorList>
            <person name="Jiang Y."/>
        </authorList>
    </citation>
    <scope>NUCLEOTIDE SEQUENCE [LARGE SCALE GENOMIC DNA]</scope>
    <source>
        <strain evidence="3 4">GY-19</strain>
    </source>
</reference>
<evidence type="ECO:0000256" key="2">
    <source>
        <dbReference type="SAM" id="SignalP"/>
    </source>
</evidence>
<protein>
    <submittedName>
        <fullName evidence="3">Uncharacterized protein</fullName>
    </submittedName>
</protein>
<feature type="signal peptide" evidence="2">
    <location>
        <begin position="1"/>
        <end position="24"/>
    </location>
</feature>
<dbReference type="Proteomes" id="UP001069090">
    <property type="component" value="Unassembled WGS sequence"/>
</dbReference>
<name>A0A9J6RQE5_9GAMM</name>
<accession>A0A9J6RQE5</accession>
<evidence type="ECO:0000256" key="1">
    <source>
        <dbReference type="SAM" id="Coils"/>
    </source>
</evidence>
<gene>
    <name evidence="3" type="ORF">O0V09_16405</name>
</gene>
<keyword evidence="1" id="KW-0175">Coiled coil</keyword>
<dbReference type="EMBL" id="JAPTGG010000016">
    <property type="protein sequence ID" value="MCZ0866795.1"/>
    <property type="molecule type" value="Genomic_DNA"/>
</dbReference>
<feature type="coiled-coil region" evidence="1">
    <location>
        <begin position="58"/>
        <end position="118"/>
    </location>
</feature>
<sequence length="121" mass="13883">MTALSSTLKPFLVALILTPAIAIAHSSHDPVNDIQKNDQTISARQLEFENSQTEAQKFENLRNQIRVMESKIITLRNLMASDYPHIKEKMSKYKFDYMESINDTLAQLKKTLKQTDSLLNQ</sequence>
<dbReference type="RefSeq" id="WP_268905308.1">
    <property type="nucleotide sequence ID" value="NZ_JAPTGG010000016.1"/>
</dbReference>
<proteinExistence type="predicted"/>
<keyword evidence="2" id="KW-0732">Signal</keyword>
<comment type="caution">
    <text evidence="3">The sequence shown here is derived from an EMBL/GenBank/DDBJ whole genome shotgun (WGS) entry which is preliminary data.</text>
</comment>
<keyword evidence="4" id="KW-1185">Reference proteome</keyword>
<dbReference type="AlphaFoldDB" id="A0A9J6RQE5"/>
<evidence type="ECO:0000313" key="3">
    <source>
        <dbReference type="EMBL" id="MCZ0866795.1"/>
    </source>
</evidence>
<evidence type="ECO:0000313" key="4">
    <source>
        <dbReference type="Proteomes" id="UP001069090"/>
    </source>
</evidence>
<organism evidence="3 4">
    <name type="scientific">Dasania phycosphaerae</name>
    <dbReference type="NCBI Taxonomy" id="2950436"/>
    <lineage>
        <taxon>Bacteria</taxon>
        <taxon>Pseudomonadati</taxon>
        <taxon>Pseudomonadota</taxon>
        <taxon>Gammaproteobacteria</taxon>
        <taxon>Cellvibrionales</taxon>
        <taxon>Spongiibacteraceae</taxon>
        <taxon>Dasania</taxon>
    </lineage>
</organism>
<feature type="chain" id="PRO_5039940092" evidence="2">
    <location>
        <begin position="25"/>
        <end position="121"/>
    </location>
</feature>